<comment type="caution">
    <text evidence="3">The sequence shown here is derived from an EMBL/GenBank/DDBJ whole genome shotgun (WGS) entry which is preliminary data.</text>
</comment>
<evidence type="ECO:0000313" key="3">
    <source>
        <dbReference type="EMBL" id="MCV7423483.1"/>
    </source>
</evidence>
<dbReference type="SUPFAM" id="SSF54637">
    <property type="entry name" value="Thioesterase/thiol ester dehydrase-isomerase"/>
    <property type="match status" value="1"/>
</dbReference>
<dbReference type="Gene3D" id="3.10.129.10">
    <property type="entry name" value="Hotdog Thioesterase"/>
    <property type="match status" value="1"/>
</dbReference>
<name>A0A9X2Z537_9MYCO</name>
<feature type="domain" description="MaoC-like" evidence="2">
    <location>
        <begin position="13"/>
        <end position="111"/>
    </location>
</feature>
<evidence type="ECO:0000313" key="4">
    <source>
        <dbReference type="Proteomes" id="UP001141629"/>
    </source>
</evidence>
<comment type="similarity">
    <text evidence="1">Belongs to the enoyl-CoA hydratase/isomerase family.</text>
</comment>
<dbReference type="Pfam" id="PF01575">
    <property type="entry name" value="MaoC_dehydratas"/>
    <property type="match status" value="1"/>
</dbReference>
<evidence type="ECO:0000259" key="2">
    <source>
        <dbReference type="Pfam" id="PF01575"/>
    </source>
</evidence>
<sequence>MSWSDLLVGVTFDSPSRTITETDVVMFAGTTADYSPIHVDHEFARASQFGGVIAHGLLGLSIAHGLMFGGGLLGRNAIAFLGIKDWNFRAPILLGDTIHVEFEVVERRRRSSVPDQGIVTFAVRVVNQRDHVVQEGRKALLLHAPS</sequence>
<keyword evidence="4" id="KW-1185">Reference proteome</keyword>
<dbReference type="EMBL" id="JACKVK010000012">
    <property type="protein sequence ID" value="MCV7423483.1"/>
    <property type="molecule type" value="Genomic_DNA"/>
</dbReference>
<organism evidence="3 4">
    <name type="scientific">Mycobacterium yunnanensis</name>
    <dbReference type="NCBI Taxonomy" id="368477"/>
    <lineage>
        <taxon>Bacteria</taxon>
        <taxon>Bacillati</taxon>
        <taxon>Actinomycetota</taxon>
        <taxon>Actinomycetes</taxon>
        <taxon>Mycobacteriales</taxon>
        <taxon>Mycobacteriaceae</taxon>
        <taxon>Mycobacterium</taxon>
    </lineage>
</organism>
<gene>
    <name evidence="3" type="ORF">H7K45_23285</name>
</gene>
<accession>A0A9X2Z537</accession>
<dbReference type="InterPro" id="IPR002539">
    <property type="entry name" value="MaoC-like_dom"/>
</dbReference>
<dbReference type="InterPro" id="IPR029069">
    <property type="entry name" value="HotDog_dom_sf"/>
</dbReference>
<dbReference type="PANTHER" id="PTHR43664">
    <property type="entry name" value="MONOAMINE OXIDASE-RELATED"/>
    <property type="match status" value="1"/>
</dbReference>
<dbReference type="InterPro" id="IPR052342">
    <property type="entry name" value="MCH/BMMD"/>
</dbReference>
<protein>
    <submittedName>
        <fullName evidence="3">MaoC family dehydratase N-terminal domain-containing protein</fullName>
    </submittedName>
</protein>
<dbReference type="Proteomes" id="UP001141629">
    <property type="component" value="Unassembled WGS sequence"/>
</dbReference>
<evidence type="ECO:0000256" key="1">
    <source>
        <dbReference type="ARBA" id="ARBA00005254"/>
    </source>
</evidence>
<dbReference type="AlphaFoldDB" id="A0A9X2Z537"/>
<reference evidence="3" key="1">
    <citation type="submission" date="2020-07" db="EMBL/GenBank/DDBJ databases">
        <authorList>
            <person name="Pettersson B.M.F."/>
            <person name="Behra P.R.K."/>
            <person name="Ramesh M."/>
            <person name="Das S."/>
            <person name="Dasgupta S."/>
            <person name="Kirsebom L.A."/>
        </authorList>
    </citation>
    <scope>NUCLEOTIDE SEQUENCE</scope>
    <source>
        <strain evidence="3">DSM 44838</strain>
    </source>
</reference>
<reference evidence="3" key="2">
    <citation type="journal article" date="2022" name="BMC Genomics">
        <title>Comparative genome analysis of mycobacteria focusing on tRNA and non-coding RNA.</title>
        <authorList>
            <person name="Behra P.R.K."/>
            <person name="Pettersson B.M.F."/>
            <person name="Ramesh M."/>
            <person name="Das S."/>
            <person name="Dasgupta S."/>
            <person name="Kirsebom L.A."/>
        </authorList>
    </citation>
    <scope>NUCLEOTIDE SEQUENCE</scope>
    <source>
        <strain evidence="3">DSM 44838</strain>
    </source>
</reference>
<proteinExistence type="inferred from homology"/>
<dbReference type="PANTHER" id="PTHR43664:SF1">
    <property type="entry name" value="BETA-METHYLMALYL-COA DEHYDRATASE"/>
    <property type="match status" value="1"/>
</dbReference>